<dbReference type="VEuPathDB" id="FungiDB:DFL_006482"/>
<feature type="domain" description="C3H1-type" evidence="3">
    <location>
        <begin position="169"/>
        <end position="198"/>
    </location>
</feature>
<feature type="compositionally biased region" description="Polar residues" evidence="2">
    <location>
        <begin position="19"/>
        <end position="28"/>
    </location>
</feature>
<feature type="region of interest" description="Disordered" evidence="2">
    <location>
        <begin position="1"/>
        <end position="28"/>
    </location>
</feature>
<dbReference type="GO" id="GO:0008270">
    <property type="term" value="F:zinc ion binding"/>
    <property type="evidence" value="ECO:0007669"/>
    <property type="project" value="UniProtKB-KW"/>
</dbReference>
<feature type="compositionally biased region" description="Polar residues" evidence="2">
    <location>
        <begin position="211"/>
        <end position="235"/>
    </location>
</feature>
<evidence type="ECO:0000256" key="2">
    <source>
        <dbReference type="SAM" id="MobiDB-lite"/>
    </source>
</evidence>
<evidence type="ECO:0000259" key="3">
    <source>
        <dbReference type="PROSITE" id="PS50103"/>
    </source>
</evidence>
<proteinExistence type="predicted"/>
<dbReference type="OrthoDB" id="5340299at2759"/>
<feature type="compositionally biased region" description="Polar residues" evidence="2">
    <location>
        <begin position="1"/>
        <end position="11"/>
    </location>
</feature>
<protein>
    <recommendedName>
        <fullName evidence="3">C3H1-type domain-containing protein</fullName>
    </recommendedName>
</protein>
<dbReference type="EMBL" id="SAEB01000007">
    <property type="protein sequence ID" value="RVD84756.1"/>
    <property type="molecule type" value="Genomic_DNA"/>
</dbReference>
<dbReference type="GeneID" id="93588793"/>
<reference evidence="4 5" key="1">
    <citation type="submission" date="2019-01" db="EMBL/GenBank/DDBJ databases">
        <title>Intercellular communication is required for trap formation in the nematode-trapping fungus Duddingtonia flagrans.</title>
        <authorList>
            <person name="Youssar L."/>
            <person name="Wernet V."/>
            <person name="Hensel N."/>
            <person name="Hildebrandt H.-G."/>
            <person name="Fischer R."/>
        </authorList>
    </citation>
    <scope>NUCLEOTIDE SEQUENCE [LARGE SCALE GENOMIC DNA]</scope>
    <source>
        <strain evidence="4 5">CBS H-5679</strain>
    </source>
</reference>
<dbReference type="Proteomes" id="UP000283090">
    <property type="component" value="Unassembled WGS sequence"/>
</dbReference>
<keyword evidence="1" id="KW-0863">Zinc-finger</keyword>
<feature type="region of interest" description="Disordered" evidence="2">
    <location>
        <begin position="206"/>
        <end position="236"/>
    </location>
</feature>
<dbReference type="RefSeq" id="XP_067490300.1">
    <property type="nucleotide sequence ID" value="XM_067635918.1"/>
</dbReference>
<feature type="zinc finger region" description="C3H1-type" evidence="1">
    <location>
        <begin position="169"/>
        <end position="198"/>
    </location>
</feature>
<evidence type="ECO:0000256" key="1">
    <source>
        <dbReference type="PROSITE-ProRule" id="PRU00723"/>
    </source>
</evidence>
<dbReference type="InterPro" id="IPR000571">
    <property type="entry name" value="Znf_CCCH"/>
</dbReference>
<evidence type="ECO:0000313" key="4">
    <source>
        <dbReference type="EMBL" id="RVD84756.1"/>
    </source>
</evidence>
<name>A0A437A162_ARTFL</name>
<keyword evidence="1" id="KW-0479">Metal-binding</keyword>
<keyword evidence="1" id="KW-0862">Zinc</keyword>
<organism evidence="4 5">
    <name type="scientific">Arthrobotrys flagrans</name>
    <name type="common">Nematode-trapping fungus</name>
    <name type="synonym">Trichothecium flagrans</name>
    <dbReference type="NCBI Taxonomy" id="97331"/>
    <lineage>
        <taxon>Eukaryota</taxon>
        <taxon>Fungi</taxon>
        <taxon>Dikarya</taxon>
        <taxon>Ascomycota</taxon>
        <taxon>Pezizomycotina</taxon>
        <taxon>Orbiliomycetes</taxon>
        <taxon>Orbiliales</taxon>
        <taxon>Orbiliaceae</taxon>
        <taxon>Arthrobotrys</taxon>
    </lineage>
</organism>
<sequence>MAAVSPNQLSSPAPIMPLSSDNSRASNVPSSSLRCVNFTLPPLAMSRELFPERLEGYTPYQWAMAMEPPLIIPQDNNLQLAIKNLQNAYPSYVPAQTGYVQTHFGYTPRSQGLGQDYGHGYGRSYSQSSRQIYGQSYGQNYRQNYSQKCNQNYRQGYTHGSGYGRTDNGGKNVFCPYLRNRGNCKFSGNRCAFSHDHRLLQKIQPAAVSDGKSSSQQTAKNNTEISPASRKSTPGSKVENLVNDVTIVNNSVPV</sequence>
<evidence type="ECO:0000313" key="5">
    <source>
        <dbReference type="Proteomes" id="UP000283090"/>
    </source>
</evidence>
<accession>A0A437A162</accession>
<dbReference type="AlphaFoldDB" id="A0A437A162"/>
<gene>
    <name evidence="4" type="ORF">DFL_006482</name>
</gene>
<comment type="caution">
    <text evidence="4">The sequence shown here is derived from an EMBL/GenBank/DDBJ whole genome shotgun (WGS) entry which is preliminary data.</text>
</comment>
<dbReference type="PROSITE" id="PS50103">
    <property type="entry name" value="ZF_C3H1"/>
    <property type="match status" value="1"/>
</dbReference>
<keyword evidence="5" id="KW-1185">Reference proteome</keyword>